<dbReference type="GO" id="GO:0016861">
    <property type="term" value="F:intramolecular oxidoreductase activity, interconverting aldoses and ketoses"/>
    <property type="evidence" value="ECO:0007669"/>
    <property type="project" value="InterPro"/>
</dbReference>
<name>F6BKQ9_THEXL</name>
<evidence type="ECO:0000313" key="4">
    <source>
        <dbReference type="EMBL" id="AEF18142.1"/>
    </source>
</evidence>
<dbReference type="InterPro" id="IPR013022">
    <property type="entry name" value="Xyl_isomerase-like_TIM-brl"/>
</dbReference>
<dbReference type="STRING" id="858215.Thexy_2134"/>
<dbReference type="Gene3D" id="3.20.20.150">
    <property type="entry name" value="Divalent-metal-dependent TIM barrel enzymes"/>
    <property type="match status" value="1"/>
</dbReference>
<dbReference type="InterPro" id="IPR036237">
    <property type="entry name" value="Xyl_isomerase-like_sf"/>
</dbReference>
<feature type="domain" description="Xylose isomerase-like TIM barrel" evidence="3">
    <location>
        <begin position="20"/>
        <end position="260"/>
    </location>
</feature>
<evidence type="ECO:0000256" key="1">
    <source>
        <dbReference type="ARBA" id="ARBA00023235"/>
    </source>
</evidence>
<dbReference type="eggNOG" id="COG3623">
    <property type="taxonomic scope" value="Bacteria"/>
</dbReference>
<evidence type="ECO:0000259" key="3">
    <source>
        <dbReference type="Pfam" id="PF01261"/>
    </source>
</evidence>
<dbReference type="NCBIfam" id="NF009689">
    <property type="entry name" value="PRK13210.1"/>
    <property type="match status" value="1"/>
</dbReference>
<dbReference type="PANTHER" id="PTHR43489">
    <property type="entry name" value="ISOMERASE"/>
    <property type="match status" value="1"/>
</dbReference>
<dbReference type="HOGENOM" id="CLU_082738_0_0_9"/>
<dbReference type="EMBL" id="CP002739">
    <property type="protein sequence ID" value="AEF18142.1"/>
    <property type="molecule type" value="Genomic_DNA"/>
</dbReference>
<evidence type="ECO:0000313" key="5">
    <source>
        <dbReference type="Proteomes" id="UP000007239"/>
    </source>
</evidence>
<dbReference type="AlphaFoldDB" id="F6BKQ9"/>
<protein>
    <recommendedName>
        <fullName evidence="2">L-ribulose-5-phosphate 3-epimerase</fullName>
    </recommendedName>
</protein>
<accession>F6BKQ9</accession>
<evidence type="ECO:0000256" key="2">
    <source>
        <dbReference type="NCBIfam" id="TIGR00542"/>
    </source>
</evidence>
<dbReference type="Proteomes" id="UP000007239">
    <property type="component" value="Chromosome"/>
</dbReference>
<keyword evidence="5" id="KW-1185">Reference proteome</keyword>
<dbReference type="GO" id="GO:0034015">
    <property type="term" value="F:L-ribulose-5-phosphate 3-epimerase activity"/>
    <property type="evidence" value="ECO:0007669"/>
    <property type="project" value="TreeGrafter"/>
</dbReference>
<dbReference type="Pfam" id="PF01261">
    <property type="entry name" value="AP_endonuc_2"/>
    <property type="match status" value="1"/>
</dbReference>
<dbReference type="SUPFAM" id="SSF51658">
    <property type="entry name" value="Xylose isomerase-like"/>
    <property type="match status" value="1"/>
</dbReference>
<dbReference type="InterPro" id="IPR050417">
    <property type="entry name" value="Sugar_Epim/Isomerase"/>
</dbReference>
<organism evidence="4 5">
    <name type="scientific">Thermoanaerobacterium xylanolyticum (strain ATCC 49914 / DSM 7097 / LX-11)</name>
    <dbReference type="NCBI Taxonomy" id="858215"/>
    <lineage>
        <taxon>Bacteria</taxon>
        <taxon>Bacillati</taxon>
        <taxon>Bacillota</taxon>
        <taxon>Clostridia</taxon>
        <taxon>Thermoanaerobacterales</taxon>
        <taxon>Thermoanaerobacteraceae</taxon>
        <taxon>Thermoanaerobacterium</taxon>
    </lineage>
</organism>
<keyword evidence="1 4" id="KW-0413">Isomerase</keyword>
<dbReference type="InterPro" id="IPR004560">
    <property type="entry name" value="L-Ru-5P_3-Epase"/>
</dbReference>
<dbReference type="GO" id="GO:0019852">
    <property type="term" value="P:L-ascorbic acid metabolic process"/>
    <property type="evidence" value="ECO:0007669"/>
    <property type="project" value="TreeGrafter"/>
</dbReference>
<dbReference type="NCBIfam" id="TIGR00542">
    <property type="entry name" value="hxl6Piso_put"/>
    <property type="match status" value="1"/>
</dbReference>
<sequence length="277" mass="32041">MIGLYEKAMPMQLSWKEKLEIAKAANYDYVEMSIDETDEKLARLDMTKKDRLELIETMYDVGIPIRTMCLSGHRKYPLGSSNYEISNKSLEIMEKAIKLADDLGIRVIMIAGYDVYYENSTSETQKRFFENVKKAVLMAAKYGIMLGFETMETEFMNTVWKAMFFIKNINSPYLGIYPDSGNIKNASLLYGSDVYDDLKSGVGHIFSLHLKETLPGKFREVPYGSGHVDFEKTIKTAWSIGVRRYVTEFWYMGNKNWKEDLININKKMRKILDAMTD</sequence>
<dbReference type="KEGG" id="txy:Thexy_2134"/>
<gene>
    <name evidence="4" type="ordered locus">Thexy_2134</name>
</gene>
<reference evidence="4" key="1">
    <citation type="submission" date="2011-05" db="EMBL/GenBank/DDBJ databases">
        <title>Complete sequence of Thermoanaerobacterium xylanolyticum LX-11.</title>
        <authorList>
            <consortium name="US DOE Joint Genome Institute"/>
            <person name="Lucas S."/>
            <person name="Han J."/>
            <person name="Lapidus A."/>
            <person name="Cheng J.-F."/>
            <person name="Goodwin L."/>
            <person name="Pitluck S."/>
            <person name="Peters L."/>
            <person name="Mikhailova N."/>
            <person name="Lu M."/>
            <person name="Han C."/>
            <person name="Tapia R."/>
            <person name="Land M."/>
            <person name="Hauser L."/>
            <person name="Kyrpides N."/>
            <person name="Ivanova N."/>
            <person name="Pagani I."/>
            <person name="Hemme C."/>
            <person name="Woyke T."/>
        </authorList>
    </citation>
    <scope>NUCLEOTIDE SEQUENCE</scope>
    <source>
        <strain evidence="4">LX-11</strain>
    </source>
</reference>
<proteinExistence type="predicted"/>
<dbReference type="PANTHER" id="PTHR43489:SF1">
    <property type="entry name" value="L-RIBULOSE-5-PHOSPHATE 3-EPIMERASE SGBU-RELATED"/>
    <property type="match status" value="1"/>
</dbReference>